<organism evidence="2 6">
    <name type="scientific">Candidatus Hakubella thermalkaliphila</name>
    <dbReference type="NCBI Taxonomy" id="2754717"/>
    <lineage>
        <taxon>Bacteria</taxon>
        <taxon>Bacillati</taxon>
        <taxon>Actinomycetota</taxon>
        <taxon>Actinomycetota incertae sedis</taxon>
        <taxon>Candidatus Hakubellales</taxon>
        <taxon>Candidatus Hakubellaceae</taxon>
        <taxon>Candidatus Hakubella</taxon>
    </lineage>
</organism>
<evidence type="ECO:0000313" key="3">
    <source>
        <dbReference type="EMBL" id="GFP34228.1"/>
    </source>
</evidence>
<keyword evidence="6" id="KW-1185">Reference proteome</keyword>
<evidence type="ECO:0000313" key="1">
    <source>
        <dbReference type="EMBL" id="GFP24849.1"/>
    </source>
</evidence>
<protein>
    <submittedName>
        <fullName evidence="2">Uncharacterized protein</fullName>
    </submittedName>
</protein>
<dbReference type="AlphaFoldDB" id="A0A6V8P4W3"/>
<accession>A0A6V8P4W3</accession>
<dbReference type="Proteomes" id="UP000591948">
    <property type="component" value="Unassembled WGS sequence"/>
</dbReference>
<evidence type="ECO:0000313" key="4">
    <source>
        <dbReference type="Proteomes" id="UP000543224"/>
    </source>
</evidence>
<reference evidence="4 5" key="1">
    <citation type="journal article" date="2020" name="Front. Microbiol.">
        <title>Single-cell genomics of novel Actinobacteria with the Wood-Ljungdahl pathway discovered in a serpentinizing system.</title>
        <authorList>
            <person name="Merino N."/>
            <person name="Kawai M."/>
            <person name="Boyd E.S."/>
            <person name="Colman D.R."/>
            <person name="McGlynn S.E."/>
            <person name="Nealson K.H."/>
            <person name="Kurokawa K."/>
            <person name="Hongoh Y."/>
        </authorList>
    </citation>
    <scope>NUCLEOTIDE SEQUENCE [LARGE SCALE GENOMIC DNA]</scope>
    <source>
        <strain evidence="1 4">S25</strain>
        <strain evidence="2 6">S33</strain>
        <strain evidence="3 5">S43</strain>
    </source>
</reference>
<dbReference type="EMBL" id="BLRX01000019">
    <property type="protein sequence ID" value="GFP24849.1"/>
    <property type="molecule type" value="Genomic_DNA"/>
</dbReference>
<evidence type="ECO:0000313" key="2">
    <source>
        <dbReference type="EMBL" id="GFP27353.1"/>
    </source>
</evidence>
<proteinExistence type="predicted"/>
<dbReference type="Proteomes" id="UP000543224">
    <property type="component" value="Unassembled WGS sequence"/>
</dbReference>
<gene>
    <name evidence="1" type="ORF">HKBW3S25_00287</name>
    <name evidence="2" type="ORF">HKBW3S33_00766</name>
    <name evidence="3" type="ORF">HKBW3S43_00019</name>
</gene>
<comment type="caution">
    <text evidence="2">The sequence shown here is derived from an EMBL/GenBank/DDBJ whole genome shotgun (WGS) entry which is preliminary data.</text>
</comment>
<evidence type="ECO:0000313" key="5">
    <source>
        <dbReference type="Proteomes" id="UP000576480"/>
    </source>
</evidence>
<dbReference type="Proteomes" id="UP000576480">
    <property type="component" value="Unassembled WGS sequence"/>
</dbReference>
<dbReference type="EMBL" id="BLSB01000001">
    <property type="protein sequence ID" value="GFP34228.1"/>
    <property type="molecule type" value="Genomic_DNA"/>
</dbReference>
<evidence type="ECO:0000313" key="6">
    <source>
        <dbReference type="Proteomes" id="UP000591948"/>
    </source>
</evidence>
<dbReference type="EMBL" id="BLRY01000029">
    <property type="protein sequence ID" value="GFP27353.1"/>
    <property type="molecule type" value="Genomic_DNA"/>
</dbReference>
<sequence length="79" mass="9573">MEMSSKTVTLGKIEKRLREFEKKYNMISSEFQKKYHSGELLKRYPPEAEEWHGDFLEWAGEYRSYKRIHPMMTLVTILN</sequence>
<name>A0A6V8P4W3_9ACTN</name>